<dbReference type="EC" id="2.7.7.65" evidence="1"/>
<dbReference type="PANTHER" id="PTHR45138:SF9">
    <property type="entry name" value="DIGUANYLATE CYCLASE DGCM-RELATED"/>
    <property type="match status" value="1"/>
</dbReference>
<feature type="repeat" description="TPR" evidence="3">
    <location>
        <begin position="221"/>
        <end position="254"/>
    </location>
</feature>
<feature type="chain" id="PRO_5046241102" description="diguanylate cyclase" evidence="6">
    <location>
        <begin position="23"/>
        <end position="714"/>
    </location>
</feature>
<dbReference type="NCBIfam" id="TIGR00254">
    <property type="entry name" value="GGDEF"/>
    <property type="match status" value="1"/>
</dbReference>
<comment type="catalytic activity">
    <reaction evidence="2">
        <text>2 GTP = 3',3'-c-di-GMP + 2 diphosphate</text>
        <dbReference type="Rhea" id="RHEA:24898"/>
        <dbReference type="ChEBI" id="CHEBI:33019"/>
        <dbReference type="ChEBI" id="CHEBI:37565"/>
        <dbReference type="ChEBI" id="CHEBI:58805"/>
        <dbReference type="EC" id="2.7.7.65"/>
    </reaction>
</comment>
<feature type="coiled-coil region" evidence="4">
    <location>
        <begin position="491"/>
        <end position="521"/>
    </location>
</feature>
<dbReference type="Proteomes" id="UP001595533">
    <property type="component" value="Unassembled WGS sequence"/>
</dbReference>
<protein>
    <recommendedName>
        <fullName evidence="1">diguanylate cyclase</fullName>
        <ecNumber evidence="1">2.7.7.65</ecNumber>
    </recommendedName>
</protein>
<accession>A0ABV7J9G2</accession>
<feature type="signal peptide" evidence="6">
    <location>
        <begin position="1"/>
        <end position="22"/>
    </location>
</feature>
<dbReference type="InterPro" id="IPR011990">
    <property type="entry name" value="TPR-like_helical_dom_sf"/>
</dbReference>
<feature type="transmembrane region" description="Helical" evidence="5">
    <location>
        <begin position="462"/>
        <end position="481"/>
    </location>
</feature>
<organism evidence="8 9">
    <name type="scientific">Marinicella sediminis</name>
    <dbReference type="NCBI Taxonomy" id="1792834"/>
    <lineage>
        <taxon>Bacteria</taxon>
        <taxon>Pseudomonadati</taxon>
        <taxon>Pseudomonadota</taxon>
        <taxon>Gammaproteobacteria</taxon>
        <taxon>Lysobacterales</taxon>
        <taxon>Marinicellaceae</taxon>
        <taxon>Marinicella</taxon>
    </lineage>
</organism>
<keyword evidence="4" id="KW-0175">Coiled coil</keyword>
<proteinExistence type="predicted"/>
<name>A0ABV7J9G2_9GAMM</name>
<dbReference type="InterPro" id="IPR029787">
    <property type="entry name" value="Nucleotide_cyclase"/>
</dbReference>
<evidence type="ECO:0000256" key="4">
    <source>
        <dbReference type="SAM" id="Coils"/>
    </source>
</evidence>
<evidence type="ECO:0000313" key="8">
    <source>
        <dbReference type="EMBL" id="MFC3192848.1"/>
    </source>
</evidence>
<dbReference type="SMART" id="SM00028">
    <property type="entry name" value="TPR"/>
    <property type="match status" value="5"/>
</dbReference>
<dbReference type="Pfam" id="PF13424">
    <property type="entry name" value="TPR_12"/>
    <property type="match status" value="1"/>
</dbReference>
<sequence>MFKIKNLWLCLSLSCVLSVAQSQPIIEEIQALIADDPELALTQANELWANGPVDADRIGAGLLLMNARIANQQFASAGQLLDQFLTLTDVSQSDRLRLLAQKIIWARKSKSDEDLGPVITQAETIMVQLSDRTGEPSVAQAFFELNQAVGYRLYFAGSFAEAEPYFFQAIKYLADDRHQKRSDLNNSIGVVKAQQADLAGAAEYMLKSIKILENHDLPIAASRYQNLGSLSFMLKDWDKTVEYSEKALTLPINDPVIRASLLSNIAAAYVEMGDLEQAIEKLMNSISVSEQNGTSASSARNNLGYIFNQMGEYDKALEQLELSRLEFIEHNKGAELNIIYKSMADVYANMGDHDRAAELYEQAYELHKGHDIKMKRVELYPKWIDVLVKGRNYQRAYELMVEFKALNDEIIDVASTEKVNELMTAFEVEKKEQALQNSEMLRSEQQKNIALLESKAAFNERIRMLMMLLMVGLVVILLLVYRSWRFRGRVNQLLLDKNQRIEKQHEQLQSLNDQLKTQTEIDTLTGLKNRRYLTQLIATESAKKSAAQKQWCLVIIDIDDFKHINDTYGHQRGDEVLVQFARCLQQNQAESDVVARWGGEEFLWLTEIDDVTQGAERCDAFQQALTRESWFRDDEVKVTCSMGFSSFPLVNLSFADWEAALKLADYALYRAKNGGKNQWYGFKVIDHHLAYDDMDDVDDLLKGNRLSLLSKKAE</sequence>
<feature type="domain" description="GGDEF" evidence="7">
    <location>
        <begin position="549"/>
        <end position="684"/>
    </location>
</feature>
<comment type="caution">
    <text evidence="8">The sequence shown here is derived from an EMBL/GenBank/DDBJ whole genome shotgun (WGS) entry which is preliminary data.</text>
</comment>
<dbReference type="PROSITE" id="PS50005">
    <property type="entry name" value="TPR"/>
    <property type="match status" value="3"/>
</dbReference>
<dbReference type="PANTHER" id="PTHR45138">
    <property type="entry name" value="REGULATORY COMPONENTS OF SENSORY TRANSDUCTION SYSTEM"/>
    <property type="match status" value="1"/>
</dbReference>
<dbReference type="InterPro" id="IPR050469">
    <property type="entry name" value="Diguanylate_Cyclase"/>
</dbReference>
<keyword evidence="3" id="KW-0802">TPR repeat</keyword>
<dbReference type="SMART" id="SM00267">
    <property type="entry name" value="GGDEF"/>
    <property type="match status" value="1"/>
</dbReference>
<feature type="coiled-coil region" evidence="4">
    <location>
        <begin position="428"/>
        <end position="455"/>
    </location>
</feature>
<evidence type="ECO:0000256" key="5">
    <source>
        <dbReference type="SAM" id="Phobius"/>
    </source>
</evidence>
<keyword evidence="5" id="KW-1133">Transmembrane helix</keyword>
<dbReference type="EMBL" id="JBHRTS010000001">
    <property type="protein sequence ID" value="MFC3192848.1"/>
    <property type="molecule type" value="Genomic_DNA"/>
</dbReference>
<dbReference type="InterPro" id="IPR019734">
    <property type="entry name" value="TPR_rpt"/>
</dbReference>
<evidence type="ECO:0000259" key="7">
    <source>
        <dbReference type="PROSITE" id="PS50887"/>
    </source>
</evidence>
<dbReference type="CDD" id="cd01949">
    <property type="entry name" value="GGDEF"/>
    <property type="match status" value="1"/>
</dbReference>
<keyword evidence="5" id="KW-0812">Transmembrane</keyword>
<dbReference type="Gene3D" id="1.25.40.10">
    <property type="entry name" value="Tetratricopeptide repeat domain"/>
    <property type="match status" value="2"/>
</dbReference>
<feature type="repeat" description="TPR" evidence="3">
    <location>
        <begin position="337"/>
        <end position="370"/>
    </location>
</feature>
<evidence type="ECO:0000256" key="6">
    <source>
        <dbReference type="SAM" id="SignalP"/>
    </source>
</evidence>
<dbReference type="Pfam" id="PF13176">
    <property type="entry name" value="TPR_7"/>
    <property type="match status" value="1"/>
</dbReference>
<keyword evidence="5" id="KW-0472">Membrane</keyword>
<dbReference type="SUPFAM" id="SSF55073">
    <property type="entry name" value="Nucleotide cyclase"/>
    <property type="match status" value="1"/>
</dbReference>
<dbReference type="PROSITE" id="PS50887">
    <property type="entry name" value="GGDEF"/>
    <property type="match status" value="1"/>
</dbReference>
<gene>
    <name evidence="8" type="ORF">ACFODZ_01215</name>
</gene>
<dbReference type="RefSeq" id="WP_077409517.1">
    <property type="nucleotide sequence ID" value="NZ_JBHRTS010000001.1"/>
</dbReference>
<dbReference type="SUPFAM" id="SSF48452">
    <property type="entry name" value="TPR-like"/>
    <property type="match status" value="2"/>
</dbReference>
<evidence type="ECO:0000256" key="1">
    <source>
        <dbReference type="ARBA" id="ARBA00012528"/>
    </source>
</evidence>
<evidence type="ECO:0000313" key="9">
    <source>
        <dbReference type="Proteomes" id="UP001595533"/>
    </source>
</evidence>
<evidence type="ECO:0000256" key="2">
    <source>
        <dbReference type="ARBA" id="ARBA00034247"/>
    </source>
</evidence>
<dbReference type="InterPro" id="IPR043128">
    <property type="entry name" value="Rev_trsase/Diguanyl_cyclase"/>
</dbReference>
<reference evidence="9" key="1">
    <citation type="journal article" date="2019" name="Int. J. Syst. Evol. Microbiol.">
        <title>The Global Catalogue of Microorganisms (GCM) 10K type strain sequencing project: providing services to taxonomists for standard genome sequencing and annotation.</title>
        <authorList>
            <consortium name="The Broad Institute Genomics Platform"/>
            <consortium name="The Broad Institute Genome Sequencing Center for Infectious Disease"/>
            <person name="Wu L."/>
            <person name="Ma J."/>
        </authorList>
    </citation>
    <scope>NUCLEOTIDE SEQUENCE [LARGE SCALE GENOMIC DNA]</scope>
    <source>
        <strain evidence="9">KCTC 42953</strain>
    </source>
</reference>
<keyword evidence="9" id="KW-1185">Reference proteome</keyword>
<dbReference type="Pfam" id="PF00990">
    <property type="entry name" value="GGDEF"/>
    <property type="match status" value="1"/>
</dbReference>
<dbReference type="InterPro" id="IPR000160">
    <property type="entry name" value="GGDEF_dom"/>
</dbReference>
<dbReference type="Gene3D" id="3.30.70.270">
    <property type="match status" value="1"/>
</dbReference>
<feature type="repeat" description="TPR" evidence="3">
    <location>
        <begin position="259"/>
        <end position="292"/>
    </location>
</feature>
<keyword evidence="6" id="KW-0732">Signal</keyword>
<evidence type="ECO:0000256" key="3">
    <source>
        <dbReference type="PROSITE-ProRule" id="PRU00339"/>
    </source>
</evidence>